<comment type="caution">
    <text evidence="2">The sequence shown here is derived from an EMBL/GenBank/DDBJ whole genome shotgun (WGS) entry which is preliminary data.</text>
</comment>
<keyword evidence="1" id="KW-0175">Coiled coil</keyword>
<evidence type="ECO:0000313" key="2">
    <source>
        <dbReference type="EMBL" id="OMJ65761.1"/>
    </source>
</evidence>
<proteinExistence type="predicted"/>
<sequence length="389" mass="44874">MNINENTSEGVIEEDFWKEEIESSPCKPQSPVRTEKDYFRSLTVNRSPQKKFLFKSVTLKGSETIEELQKSAVFLRERNIIQVDELSKEVRANTRKELKDALAEINAEFEKEIHEIRLEHDKMKDTISKRNRELTLFGKFLDDQEFLITQNRLAKILKKEIPAPSQASIAEKKSLATDLRVLKVQIESLKEAVVDYTNETYASEAKLKELNIKIAGIKAVHRQEFKVLEEQLLLKLQNSKKDRDTIKLAFETYKKSGWNELEDQEKKLEKQRIIIVSLQNELKTAKGILYHPKLKLRVHSTLQGYVEEYEQDDEIEKSLLSQSALKYAGAATGRSKTIGRKKFTRSNDLSWSTNFQSMVSDNGSAFSKVYGRKTAYADNFKTKLSPLKA</sequence>
<organism evidence="2 3">
    <name type="scientific">Stentor coeruleus</name>
    <dbReference type="NCBI Taxonomy" id="5963"/>
    <lineage>
        <taxon>Eukaryota</taxon>
        <taxon>Sar</taxon>
        <taxon>Alveolata</taxon>
        <taxon>Ciliophora</taxon>
        <taxon>Postciliodesmatophora</taxon>
        <taxon>Heterotrichea</taxon>
        <taxon>Heterotrichida</taxon>
        <taxon>Stentoridae</taxon>
        <taxon>Stentor</taxon>
    </lineage>
</organism>
<evidence type="ECO:0000256" key="1">
    <source>
        <dbReference type="SAM" id="Coils"/>
    </source>
</evidence>
<keyword evidence="3" id="KW-1185">Reference proteome</keyword>
<evidence type="ECO:0000313" key="3">
    <source>
        <dbReference type="Proteomes" id="UP000187209"/>
    </source>
</evidence>
<gene>
    <name evidence="2" type="ORF">SteCoe_37661</name>
</gene>
<reference evidence="2 3" key="1">
    <citation type="submission" date="2016-11" db="EMBL/GenBank/DDBJ databases">
        <title>The macronuclear genome of Stentor coeruleus: a giant cell with tiny introns.</title>
        <authorList>
            <person name="Slabodnick M."/>
            <person name="Ruby J.G."/>
            <person name="Reiff S.B."/>
            <person name="Swart E.C."/>
            <person name="Gosai S."/>
            <person name="Prabakaran S."/>
            <person name="Witkowska E."/>
            <person name="Larue G.E."/>
            <person name="Fisher S."/>
            <person name="Freeman R.M."/>
            <person name="Gunawardena J."/>
            <person name="Chu W."/>
            <person name="Stover N.A."/>
            <person name="Gregory B.D."/>
            <person name="Nowacki M."/>
            <person name="Derisi J."/>
            <person name="Roy S.W."/>
            <person name="Marshall W.F."/>
            <person name="Sood P."/>
        </authorList>
    </citation>
    <scope>NUCLEOTIDE SEQUENCE [LARGE SCALE GENOMIC DNA]</scope>
    <source>
        <strain evidence="2">WM001</strain>
    </source>
</reference>
<feature type="coiled-coil region" evidence="1">
    <location>
        <begin position="172"/>
        <end position="199"/>
    </location>
</feature>
<dbReference type="AlphaFoldDB" id="A0A1R2AML1"/>
<protein>
    <submittedName>
        <fullName evidence="2">Uncharacterized protein</fullName>
    </submittedName>
</protein>
<dbReference type="EMBL" id="MPUH01001954">
    <property type="protein sequence ID" value="OMJ65761.1"/>
    <property type="molecule type" value="Genomic_DNA"/>
</dbReference>
<feature type="coiled-coil region" evidence="1">
    <location>
        <begin position="91"/>
        <end position="126"/>
    </location>
</feature>
<accession>A0A1R2AML1</accession>
<name>A0A1R2AML1_9CILI</name>
<dbReference type="Proteomes" id="UP000187209">
    <property type="component" value="Unassembled WGS sequence"/>
</dbReference>
<dbReference type="OrthoDB" id="325444at2759"/>